<reference evidence="1" key="1">
    <citation type="submission" date="2021-10" db="EMBL/GenBank/DDBJ databases">
        <authorList>
            <person name="Piombo E."/>
        </authorList>
    </citation>
    <scope>NUCLEOTIDE SEQUENCE</scope>
</reference>
<dbReference type="EMBL" id="CABFNO020001240">
    <property type="protein sequence ID" value="CAG9972083.1"/>
    <property type="molecule type" value="Genomic_DNA"/>
</dbReference>
<keyword evidence="2" id="KW-1185">Reference proteome</keyword>
<comment type="caution">
    <text evidence="1">The sequence shown here is derived from an EMBL/GenBank/DDBJ whole genome shotgun (WGS) entry which is preliminary data.</text>
</comment>
<evidence type="ECO:0000313" key="1">
    <source>
        <dbReference type="EMBL" id="CAG9972083.1"/>
    </source>
</evidence>
<dbReference type="AlphaFoldDB" id="A0A9N9U0X9"/>
<evidence type="ECO:0000313" key="2">
    <source>
        <dbReference type="Proteomes" id="UP000754883"/>
    </source>
</evidence>
<accession>A0A9N9U0X9</accession>
<dbReference type="OrthoDB" id="5153231at2759"/>
<organism evidence="1 2">
    <name type="scientific">Clonostachys byssicola</name>
    <dbReference type="NCBI Taxonomy" id="160290"/>
    <lineage>
        <taxon>Eukaryota</taxon>
        <taxon>Fungi</taxon>
        <taxon>Dikarya</taxon>
        <taxon>Ascomycota</taxon>
        <taxon>Pezizomycotina</taxon>
        <taxon>Sordariomycetes</taxon>
        <taxon>Hypocreomycetidae</taxon>
        <taxon>Hypocreales</taxon>
        <taxon>Bionectriaceae</taxon>
        <taxon>Clonostachys</taxon>
    </lineage>
</organism>
<protein>
    <submittedName>
        <fullName evidence="1">Uncharacterized protein</fullName>
    </submittedName>
</protein>
<proteinExistence type="predicted"/>
<name>A0A9N9U0X9_9HYPO</name>
<gene>
    <name evidence="1" type="ORF">CBYS24578_00000882</name>
</gene>
<sequence>MASSSDGPEFYLSAIEMFRRLDAQTSGRKTFCVLPWCVYCGYDFMLGDRILNHRDEGSTTWVVTSLSLTLSHKPNWKVECQPPRGEVAKGQSFCACGLRQAAACEYSGFGSHACHRACQDIVKPGMIGGQFLTMVDYYKVRRPSFRPTASESQRRRAFLEEELVSLLADCIPKLPAELLYQIAGYASSEYATTHLITQMAKHEPRNTVFDLRKNIWAEYVDFEGQTYIRALSNTNFDILDGVFKGTWKLIFSEKQYHSTQIILIEMSTLGIRRIIFTDDSSRPEIEEKPDIWWQVMSFRGGPLIVAETDGVKLRCLTFEAERFKRVSTRPSPNVMWPTPARYDHHELLSVNSQQTPTPRSHLRRQPRRMDSVDLRSPDILGLSFAIYNGRNPHNSRPIANIHAHLPGENHSFYREVEKKAPDRITWLYIPLESQELKTSKGRSYHIGSVKHDPNPQWKLVHASSQGLKRMFFEHTDDTTLDTWSLGFDRSDAVHATTRANETQSQVHPALHWAHSLHIDPGPNCSSAVLDGVIEVTQCLRIANSRRSPGIGRYTSGLLLRYHDGHVERLGEARLDLTESRKVLPTDVIRFIFQSNQVKFCLVGPPQENNDPNAANVEIPMRGTLHWCFREEEVLLRHNEQRISARNYPTFE</sequence>
<dbReference type="Proteomes" id="UP000754883">
    <property type="component" value="Unassembled WGS sequence"/>
</dbReference>